<dbReference type="GeneID" id="92355142"/>
<dbReference type="InterPro" id="IPR004143">
    <property type="entry name" value="BPL_LPL_catalytic"/>
</dbReference>
<dbReference type="AlphaFoldDB" id="A0AAT9GTP6"/>
<dbReference type="InterPro" id="IPR045864">
    <property type="entry name" value="aa-tRNA-synth_II/BPL/LPL"/>
</dbReference>
<dbReference type="Gene3D" id="3.30.930.10">
    <property type="entry name" value="Bira Bifunctional Protein, Domain 2"/>
    <property type="match status" value="1"/>
</dbReference>
<reference evidence="2" key="1">
    <citation type="submission" date="2024-03" db="EMBL/GenBank/DDBJ databases">
        <title>Complete genome sequence of Sulfurisphaera javensis strain KD-1.</title>
        <authorList>
            <person name="Sakai H."/>
            <person name="Nur N."/>
            <person name="Suwanto A."/>
            <person name="Kurosawa N."/>
        </authorList>
    </citation>
    <scope>NUCLEOTIDE SEQUENCE</scope>
    <source>
        <strain evidence="2">KD-1</strain>
    </source>
</reference>
<dbReference type="CDD" id="cd16443">
    <property type="entry name" value="LplA"/>
    <property type="match status" value="1"/>
</dbReference>
<proteinExistence type="predicted"/>
<evidence type="ECO:0000313" key="2">
    <source>
        <dbReference type="EMBL" id="BFH74246.1"/>
    </source>
</evidence>
<keyword evidence="2" id="KW-0436">Ligase</keyword>
<accession>A0AAT9GTP6</accession>
<organism evidence="2">
    <name type="scientific">Sulfurisphaera javensis</name>
    <dbReference type="NCBI Taxonomy" id="2049879"/>
    <lineage>
        <taxon>Archaea</taxon>
        <taxon>Thermoproteota</taxon>
        <taxon>Thermoprotei</taxon>
        <taxon>Sulfolobales</taxon>
        <taxon>Sulfolobaceae</taxon>
        <taxon>Sulfurisphaera</taxon>
    </lineage>
</organism>
<dbReference type="EMBL" id="AP031322">
    <property type="protein sequence ID" value="BFH74246.1"/>
    <property type="molecule type" value="Genomic_DNA"/>
</dbReference>
<name>A0AAT9GTP6_9CREN</name>
<dbReference type="PANTHER" id="PTHR43679:SF2">
    <property type="entry name" value="OCTANOYL-[GCVH]:PROTEIN N-OCTANOYLTRANSFERASE"/>
    <property type="match status" value="1"/>
</dbReference>
<dbReference type="InterPro" id="IPR050664">
    <property type="entry name" value="Octanoyltrans_LipM/LipL"/>
</dbReference>
<dbReference type="GO" id="GO:0016874">
    <property type="term" value="F:ligase activity"/>
    <property type="evidence" value="ECO:0007669"/>
    <property type="project" value="UniProtKB-KW"/>
</dbReference>
<dbReference type="KEGG" id="sjv:SJAV_21900"/>
<feature type="domain" description="BPL/LPL catalytic" evidence="1">
    <location>
        <begin position="28"/>
        <end position="213"/>
    </location>
</feature>
<dbReference type="RefSeq" id="WP_369609773.1">
    <property type="nucleotide sequence ID" value="NZ_AP031322.1"/>
</dbReference>
<dbReference type="PANTHER" id="PTHR43679">
    <property type="entry name" value="OCTANOYLTRANSFERASE LIPM-RELATED"/>
    <property type="match status" value="1"/>
</dbReference>
<dbReference type="SUPFAM" id="SSF55681">
    <property type="entry name" value="Class II aaRS and biotin synthetases"/>
    <property type="match status" value="1"/>
</dbReference>
<protein>
    <submittedName>
        <fullName evidence="2">Biotin/lipoate A/B protein ligase family protein</fullName>
    </submittedName>
</protein>
<sequence>MRLIVEEGNSGDRQMALDETMLILLSKDLIPETVRLWNFKPTTLSLGRFLAVKDWVNEEVLSQYGFPLVRRFTGGGPALHDENGEITWSVVLKGNDMMKAYQLISKALIHALSKFGLKGEFSPINDVIVEGKKIVGMAGAIKRNSILVHGTFMYDTNLEYMKVIKSPKVKEVERGEAKARVTTLSILLGYKVSRKEALNALIEGFESIFNLEDGELTDLEKDISESLRFKYTNPQWTYLR</sequence>
<dbReference type="Pfam" id="PF21948">
    <property type="entry name" value="LplA-B_cat"/>
    <property type="match status" value="1"/>
</dbReference>
<evidence type="ECO:0000259" key="1">
    <source>
        <dbReference type="PROSITE" id="PS51733"/>
    </source>
</evidence>
<dbReference type="PROSITE" id="PS51733">
    <property type="entry name" value="BPL_LPL_CATALYTIC"/>
    <property type="match status" value="1"/>
</dbReference>
<gene>
    <name evidence="2" type="ORF">SJAV_21900</name>
</gene>